<evidence type="ECO:0000256" key="3">
    <source>
        <dbReference type="ARBA" id="ARBA00034247"/>
    </source>
</evidence>
<evidence type="ECO:0000313" key="7">
    <source>
        <dbReference type="Proteomes" id="UP000190341"/>
    </source>
</evidence>
<feature type="transmembrane region" description="Helical" evidence="4">
    <location>
        <begin position="157"/>
        <end position="176"/>
    </location>
</feature>
<dbReference type="SUPFAM" id="SSF55073">
    <property type="entry name" value="Nucleotide cyclase"/>
    <property type="match status" value="1"/>
</dbReference>
<organism evidence="6 7">
    <name type="scientific">Pseudoxanthomonas indica</name>
    <dbReference type="NCBI Taxonomy" id="428993"/>
    <lineage>
        <taxon>Bacteria</taxon>
        <taxon>Pseudomonadati</taxon>
        <taxon>Pseudomonadota</taxon>
        <taxon>Gammaproteobacteria</taxon>
        <taxon>Lysobacterales</taxon>
        <taxon>Lysobacteraceae</taxon>
        <taxon>Pseudoxanthomonas</taxon>
    </lineage>
</organism>
<dbReference type="Gene3D" id="3.30.70.270">
    <property type="match status" value="1"/>
</dbReference>
<feature type="domain" description="GGDEF" evidence="5">
    <location>
        <begin position="249"/>
        <end position="382"/>
    </location>
</feature>
<keyword evidence="4" id="KW-0812">Transmembrane</keyword>
<protein>
    <recommendedName>
        <fullName evidence="2">diguanylate cyclase</fullName>
        <ecNumber evidence="2">2.7.7.65</ecNumber>
    </recommendedName>
</protein>
<dbReference type="InterPro" id="IPR000160">
    <property type="entry name" value="GGDEF_dom"/>
</dbReference>
<comment type="cofactor">
    <cofactor evidence="1">
        <name>Mg(2+)</name>
        <dbReference type="ChEBI" id="CHEBI:18420"/>
    </cofactor>
</comment>
<dbReference type="InterPro" id="IPR029787">
    <property type="entry name" value="Nucleotide_cyclase"/>
</dbReference>
<dbReference type="EMBL" id="FUZV01000001">
    <property type="protein sequence ID" value="SKC67294.1"/>
    <property type="molecule type" value="Genomic_DNA"/>
</dbReference>
<gene>
    <name evidence="6" type="ORF">SAMN06296058_2041</name>
</gene>
<feature type="transmembrane region" description="Helical" evidence="4">
    <location>
        <begin position="6"/>
        <end position="26"/>
    </location>
</feature>
<evidence type="ECO:0000256" key="2">
    <source>
        <dbReference type="ARBA" id="ARBA00012528"/>
    </source>
</evidence>
<dbReference type="PANTHER" id="PTHR45138:SF9">
    <property type="entry name" value="DIGUANYLATE CYCLASE DGCM-RELATED"/>
    <property type="match status" value="1"/>
</dbReference>
<feature type="transmembrane region" description="Helical" evidence="4">
    <location>
        <begin position="196"/>
        <end position="215"/>
    </location>
</feature>
<feature type="transmembrane region" description="Helical" evidence="4">
    <location>
        <begin position="73"/>
        <end position="95"/>
    </location>
</feature>
<dbReference type="PROSITE" id="PS50887">
    <property type="entry name" value="GGDEF"/>
    <property type="match status" value="1"/>
</dbReference>
<dbReference type="PANTHER" id="PTHR45138">
    <property type="entry name" value="REGULATORY COMPONENTS OF SENSORY TRANSDUCTION SYSTEM"/>
    <property type="match status" value="1"/>
</dbReference>
<dbReference type="AlphaFoldDB" id="A0A1T5KU34"/>
<dbReference type="RefSeq" id="WP_079724275.1">
    <property type="nucleotide sequence ID" value="NZ_BMCL01000002.1"/>
</dbReference>
<dbReference type="STRING" id="428993.SAMN06296058_2041"/>
<evidence type="ECO:0000256" key="4">
    <source>
        <dbReference type="SAM" id="Phobius"/>
    </source>
</evidence>
<dbReference type="NCBIfam" id="TIGR00254">
    <property type="entry name" value="GGDEF"/>
    <property type="match status" value="1"/>
</dbReference>
<proteinExistence type="predicted"/>
<dbReference type="Proteomes" id="UP000190341">
    <property type="component" value="Unassembled WGS sequence"/>
</dbReference>
<dbReference type="CDD" id="cd01949">
    <property type="entry name" value="GGDEF"/>
    <property type="match status" value="1"/>
</dbReference>
<dbReference type="InterPro" id="IPR050469">
    <property type="entry name" value="Diguanylate_Cyclase"/>
</dbReference>
<accession>A0A1T5KU34</accession>
<dbReference type="SMART" id="SM00267">
    <property type="entry name" value="GGDEF"/>
    <property type="match status" value="1"/>
</dbReference>
<feature type="transmembrane region" description="Helical" evidence="4">
    <location>
        <begin position="102"/>
        <end position="121"/>
    </location>
</feature>
<reference evidence="6 7" key="1">
    <citation type="submission" date="2017-02" db="EMBL/GenBank/DDBJ databases">
        <authorList>
            <person name="Peterson S.W."/>
        </authorList>
    </citation>
    <scope>NUCLEOTIDE SEQUENCE [LARGE SCALE GENOMIC DNA]</scope>
    <source>
        <strain evidence="6 7">P15</strain>
    </source>
</reference>
<name>A0A1T5KU34_9GAMM</name>
<feature type="transmembrane region" description="Helical" evidence="4">
    <location>
        <begin position="33"/>
        <end position="53"/>
    </location>
</feature>
<dbReference type="OrthoDB" id="9803824at2"/>
<dbReference type="EC" id="2.7.7.65" evidence="2"/>
<sequence>MSASVLLTLLSDCLLAVVLFVLFWYVARLSRQVQGILTWGSAHLVYTLGATIFDAGTSMAEESGLPAAARATAHIGSIILCLGMAGLGWAIVLFVRRRPLHRAEFAIIFLAGAIPLATWLLGGNWNAQSVALNLVELLVLVWMCWHLRDLHEDPYRLPARMMMVGCVLLAILYGSVIPGWSLSQFGFDEIWVNVDLSIWFMLNFCMLMLSSFRAAESLKLSAMFDPLTGALNRRGLNAELATLPERREAGLSVIAIDLDHFKAINDFHGHDTGDRVLQRFSDLVRANLRDDALFARMGGEEFAIVITEGGMEAARRLAERVRALVQKMEFTPSSGRPVRVTVSLGVATRRDPEQTFADLMRSADEALYAAKHAGRNRVALFD</sequence>
<evidence type="ECO:0000259" key="5">
    <source>
        <dbReference type="PROSITE" id="PS50887"/>
    </source>
</evidence>
<dbReference type="InterPro" id="IPR043128">
    <property type="entry name" value="Rev_trsase/Diguanyl_cyclase"/>
</dbReference>
<dbReference type="Pfam" id="PF00990">
    <property type="entry name" value="GGDEF"/>
    <property type="match status" value="1"/>
</dbReference>
<dbReference type="FunFam" id="3.30.70.270:FF:000001">
    <property type="entry name" value="Diguanylate cyclase domain protein"/>
    <property type="match status" value="1"/>
</dbReference>
<evidence type="ECO:0000256" key="1">
    <source>
        <dbReference type="ARBA" id="ARBA00001946"/>
    </source>
</evidence>
<evidence type="ECO:0000313" key="6">
    <source>
        <dbReference type="EMBL" id="SKC67294.1"/>
    </source>
</evidence>
<keyword evidence="4" id="KW-0472">Membrane</keyword>
<keyword evidence="4" id="KW-1133">Transmembrane helix</keyword>
<dbReference type="GO" id="GO:0052621">
    <property type="term" value="F:diguanylate cyclase activity"/>
    <property type="evidence" value="ECO:0007669"/>
    <property type="project" value="UniProtKB-EC"/>
</dbReference>
<comment type="catalytic activity">
    <reaction evidence="3">
        <text>2 GTP = 3',3'-c-di-GMP + 2 diphosphate</text>
        <dbReference type="Rhea" id="RHEA:24898"/>
        <dbReference type="ChEBI" id="CHEBI:33019"/>
        <dbReference type="ChEBI" id="CHEBI:37565"/>
        <dbReference type="ChEBI" id="CHEBI:58805"/>
        <dbReference type="EC" id="2.7.7.65"/>
    </reaction>
</comment>
<keyword evidence="7" id="KW-1185">Reference proteome</keyword>